<dbReference type="OrthoDB" id="10437920at2759"/>
<accession>A0A7R7XLQ8</accession>
<reference evidence="2" key="2">
    <citation type="submission" date="2021-02" db="EMBL/GenBank/DDBJ databases">
        <title>Aspergillus puulaauensis MK2 genome sequence.</title>
        <authorList>
            <person name="Futagami T."/>
            <person name="Mori K."/>
            <person name="Kadooka C."/>
            <person name="Tanaka T."/>
        </authorList>
    </citation>
    <scope>NUCLEOTIDE SEQUENCE</scope>
    <source>
        <strain evidence="2">MK2</strain>
    </source>
</reference>
<proteinExistence type="predicted"/>
<evidence type="ECO:0000313" key="2">
    <source>
        <dbReference type="EMBL" id="BCS23368.1"/>
    </source>
</evidence>
<organism evidence="2 3">
    <name type="scientific">Aspergillus puulaauensis</name>
    <dbReference type="NCBI Taxonomy" id="1220207"/>
    <lineage>
        <taxon>Eukaryota</taxon>
        <taxon>Fungi</taxon>
        <taxon>Dikarya</taxon>
        <taxon>Ascomycota</taxon>
        <taxon>Pezizomycotina</taxon>
        <taxon>Eurotiomycetes</taxon>
        <taxon>Eurotiomycetidae</taxon>
        <taxon>Eurotiales</taxon>
        <taxon>Aspergillaceae</taxon>
        <taxon>Aspergillus</taxon>
    </lineage>
</organism>
<feature type="signal peptide" evidence="1">
    <location>
        <begin position="1"/>
        <end position="18"/>
    </location>
</feature>
<dbReference type="RefSeq" id="XP_041555562.1">
    <property type="nucleotide sequence ID" value="XM_041702814.1"/>
</dbReference>
<protein>
    <submittedName>
        <fullName evidence="2">Uncharacterized protein</fullName>
    </submittedName>
</protein>
<keyword evidence="3" id="KW-1185">Reference proteome</keyword>
<name>A0A7R7XLQ8_9EURO</name>
<evidence type="ECO:0000256" key="1">
    <source>
        <dbReference type="SAM" id="SignalP"/>
    </source>
</evidence>
<gene>
    <name evidence="2" type="ORF">APUU_31594A</name>
</gene>
<dbReference type="GeneID" id="64973374"/>
<feature type="chain" id="PRO_5031478952" evidence="1">
    <location>
        <begin position="19"/>
        <end position="312"/>
    </location>
</feature>
<dbReference type="AlphaFoldDB" id="A0A7R7XLQ8"/>
<dbReference type="KEGG" id="apuu:APUU_31594A"/>
<dbReference type="Proteomes" id="UP000654913">
    <property type="component" value="Chromosome 3"/>
</dbReference>
<keyword evidence="1" id="KW-0732">Signal</keyword>
<evidence type="ECO:0000313" key="3">
    <source>
        <dbReference type="Proteomes" id="UP000654913"/>
    </source>
</evidence>
<reference evidence="2" key="1">
    <citation type="submission" date="2021-01" db="EMBL/GenBank/DDBJ databases">
        <authorList>
            <consortium name="Aspergillus puulaauensis MK2 genome sequencing consortium"/>
            <person name="Kazuki M."/>
            <person name="Futagami T."/>
        </authorList>
    </citation>
    <scope>NUCLEOTIDE SEQUENCE</scope>
    <source>
        <strain evidence="2">MK2</strain>
    </source>
</reference>
<dbReference type="EMBL" id="AP024445">
    <property type="protein sequence ID" value="BCS23368.1"/>
    <property type="molecule type" value="Genomic_DNA"/>
</dbReference>
<sequence>MDLSFLSCWCGATFFVRAFLVIPVERGPALPARVEAGVPALGVPGPSEDWRRLEEAAGRVPREALRRRRLFSTAPAEDSRWRCWNWAAAEAGVAGAELRAAFGEDIADVECDLFNERLSLCVAPSGFALPVDAVRGEEYDADSLVESGKKIFGGSRYESLLLKSEGIGGSLESTPSFCKSRIFTSSLFICLSSRIHAFSLRWIFSSCSCCDLSRFCSTAFEYCSSFGFGVRLPLSLMNFCILASRELMIERQSWIVLSLACISSIKWLISAGRFATSCTNCSSTEAQSSWPWAIFRSFSWAKSKTIYLLPGY</sequence>